<evidence type="ECO:0000313" key="1">
    <source>
        <dbReference type="EMBL" id="KAL1506015.1"/>
    </source>
</evidence>
<accession>A0ABD1F0X3</accession>
<name>A0ABD1F0X3_HYPHA</name>
<sequence>MEYSYIVTFSIIATALIIDRSFADINSLQNQQQDTFLDPLQDQDQDLAVNNQDKRTICAALNNCVKPTYVKRIIIRKPQIVGYSPLVRPLRPPVVLGGYKYNKPKIPFVPIATGGWRPVQPPVKPVVEVHKPVHHVDVVHNTPVAHIDHLKPGHVHVQPIPAHLDHVHQINLPHGDHFDTLTHVDHVPVAQPVVIKPFAPSPVLFEVTRPNLGVLPLGSRFLTPILNEPPRVHAHHVHTHHVPNIIEYHGTRNYLPLAGAPVPVAPTVLAPPQTFPHGIVYPQQALPHAHPVQFVPEQRLPLPVQPHFTNGLPEQQLPNPGNPHFLNLIPEQPLPVAQSQPHFQQQLQAIQQYQGIPQGQLPLEGEEPQQQFLQNQGFNEQNNFIQPGQTDLQIPYHLPQHGVWNGVQDGQQEFGETVFKPSQQLEAPYHK</sequence>
<organism evidence="1 2">
    <name type="scientific">Hypothenemus hampei</name>
    <name type="common">Coffee berry borer</name>
    <dbReference type="NCBI Taxonomy" id="57062"/>
    <lineage>
        <taxon>Eukaryota</taxon>
        <taxon>Metazoa</taxon>
        <taxon>Ecdysozoa</taxon>
        <taxon>Arthropoda</taxon>
        <taxon>Hexapoda</taxon>
        <taxon>Insecta</taxon>
        <taxon>Pterygota</taxon>
        <taxon>Neoptera</taxon>
        <taxon>Endopterygota</taxon>
        <taxon>Coleoptera</taxon>
        <taxon>Polyphaga</taxon>
        <taxon>Cucujiformia</taxon>
        <taxon>Curculionidae</taxon>
        <taxon>Scolytinae</taxon>
        <taxon>Hypothenemus</taxon>
    </lineage>
</organism>
<dbReference type="EMBL" id="JBDJPC010000004">
    <property type="protein sequence ID" value="KAL1506015.1"/>
    <property type="molecule type" value="Genomic_DNA"/>
</dbReference>
<proteinExistence type="predicted"/>
<gene>
    <name evidence="1" type="ORF">ABEB36_005452</name>
</gene>
<dbReference type="AlphaFoldDB" id="A0ABD1F0X3"/>
<keyword evidence="2" id="KW-1185">Reference proteome</keyword>
<comment type="caution">
    <text evidence="1">The sequence shown here is derived from an EMBL/GenBank/DDBJ whole genome shotgun (WGS) entry which is preliminary data.</text>
</comment>
<protein>
    <submittedName>
        <fullName evidence="1">Uncharacterized protein</fullName>
    </submittedName>
</protein>
<evidence type="ECO:0000313" key="2">
    <source>
        <dbReference type="Proteomes" id="UP001566132"/>
    </source>
</evidence>
<dbReference type="Proteomes" id="UP001566132">
    <property type="component" value="Unassembled WGS sequence"/>
</dbReference>
<reference evidence="1 2" key="1">
    <citation type="submission" date="2024-05" db="EMBL/GenBank/DDBJ databases">
        <title>Genetic variation in Jamaican populations of the coffee berry borer (Hypothenemus hampei).</title>
        <authorList>
            <person name="Errbii M."/>
            <person name="Myrie A."/>
        </authorList>
    </citation>
    <scope>NUCLEOTIDE SEQUENCE [LARGE SCALE GENOMIC DNA]</scope>
    <source>
        <strain evidence="1">JA-Hopewell-2020-01-JO</strain>
        <tissue evidence="1">Whole body</tissue>
    </source>
</reference>